<evidence type="ECO:0000256" key="1">
    <source>
        <dbReference type="ARBA" id="ARBA00022553"/>
    </source>
</evidence>
<dbReference type="EMBL" id="QKWP01000031">
    <property type="protein sequence ID" value="RIB29687.1"/>
    <property type="molecule type" value="Genomic_DNA"/>
</dbReference>
<organism evidence="8 9">
    <name type="scientific">Gigaspora rosea</name>
    <dbReference type="NCBI Taxonomy" id="44941"/>
    <lineage>
        <taxon>Eukaryota</taxon>
        <taxon>Fungi</taxon>
        <taxon>Fungi incertae sedis</taxon>
        <taxon>Mucoromycota</taxon>
        <taxon>Glomeromycotina</taxon>
        <taxon>Glomeromycetes</taxon>
        <taxon>Diversisporales</taxon>
        <taxon>Gigasporaceae</taxon>
        <taxon>Gigaspora</taxon>
    </lineage>
</organism>
<evidence type="ECO:0000313" key="9">
    <source>
        <dbReference type="Proteomes" id="UP000266673"/>
    </source>
</evidence>
<evidence type="ECO:0000256" key="5">
    <source>
        <dbReference type="ARBA" id="ARBA00023163"/>
    </source>
</evidence>
<feature type="modified residue" description="4-aspartylphosphate" evidence="6">
    <location>
        <position position="1"/>
    </location>
</feature>
<evidence type="ECO:0000256" key="4">
    <source>
        <dbReference type="ARBA" id="ARBA00023125"/>
    </source>
</evidence>
<dbReference type="GO" id="GO:0005829">
    <property type="term" value="C:cytosol"/>
    <property type="evidence" value="ECO:0007669"/>
    <property type="project" value="TreeGrafter"/>
</dbReference>
<gene>
    <name evidence="8" type="ORF">C2G38_1889178</name>
</gene>
<accession>A0A397W7Z1</accession>
<dbReference type="InterPro" id="IPR011006">
    <property type="entry name" value="CheY-like_superfamily"/>
</dbReference>
<protein>
    <submittedName>
        <fullName evidence="8">CheY-like superfamily</fullName>
    </submittedName>
</protein>
<dbReference type="GO" id="GO:0000156">
    <property type="term" value="F:phosphorelay response regulator activity"/>
    <property type="evidence" value="ECO:0007669"/>
    <property type="project" value="TreeGrafter"/>
</dbReference>
<dbReference type="PANTHER" id="PTHR48111:SF1">
    <property type="entry name" value="TWO-COMPONENT RESPONSE REGULATOR ORR33"/>
    <property type="match status" value="1"/>
</dbReference>
<dbReference type="PROSITE" id="PS50110">
    <property type="entry name" value="RESPONSE_REGULATORY"/>
    <property type="match status" value="1"/>
</dbReference>
<feature type="non-terminal residue" evidence="8">
    <location>
        <position position="71"/>
    </location>
</feature>
<dbReference type="Proteomes" id="UP000266673">
    <property type="component" value="Unassembled WGS sequence"/>
</dbReference>
<keyword evidence="2" id="KW-0902">Two-component regulatory system</keyword>
<comment type="caution">
    <text evidence="8">The sequence shown here is derived from an EMBL/GenBank/DDBJ whole genome shotgun (WGS) entry which is preliminary data.</text>
</comment>
<dbReference type="InterPro" id="IPR001789">
    <property type="entry name" value="Sig_transdc_resp-reg_receiver"/>
</dbReference>
<dbReference type="AlphaFoldDB" id="A0A397W7Z1"/>
<feature type="non-terminal residue" evidence="8">
    <location>
        <position position="1"/>
    </location>
</feature>
<keyword evidence="3" id="KW-0805">Transcription regulation</keyword>
<evidence type="ECO:0000256" key="6">
    <source>
        <dbReference type="PROSITE-ProRule" id="PRU00169"/>
    </source>
</evidence>
<name>A0A397W7Z1_9GLOM</name>
<dbReference type="Pfam" id="PF00072">
    <property type="entry name" value="Response_reg"/>
    <property type="match status" value="1"/>
</dbReference>
<keyword evidence="4" id="KW-0238">DNA-binding</keyword>
<keyword evidence="1 6" id="KW-0597">Phosphoprotein</keyword>
<dbReference type="GO" id="GO:0000976">
    <property type="term" value="F:transcription cis-regulatory region binding"/>
    <property type="evidence" value="ECO:0007669"/>
    <property type="project" value="TreeGrafter"/>
</dbReference>
<keyword evidence="9" id="KW-1185">Reference proteome</keyword>
<dbReference type="SUPFAM" id="SSF52172">
    <property type="entry name" value="CheY-like"/>
    <property type="match status" value="1"/>
</dbReference>
<dbReference type="GO" id="GO:0006355">
    <property type="term" value="P:regulation of DNA-templated transcription"/>
    <property type="evidence" value="ECO:0007669"/>
    <property type="project" value="TreeGrafter"/>
</dbReference>
<dbReference type="STRING" id="44941.A0A397W7Z1"/>
<feature type="domain" description="Response regulatory" evidence="7">
    <location>
        <begin position="1"/>
        <end position="68"/>
    </location>
</feature>
<reference evidence="8 9" key="1">
    <citation type="submission" date="2018-06" db="EMBL/GenBank/DDBJ databases">
        <title>Comparative genomics reveals the genomic features of Rhizophagus irregularis, R. cerebriforme, R. diaphanum and Gigaspora rosea, and their symbiotic lifestyle signature.</title>
        <authorList>
            <person name="Morin E."/>
            <person name="San Clemente H."/>
            <person name="Chen E.C.H."/>
            <person name="De La Providencia I."/>
            <person name="Hainaut M."/>
            <person name="Kuo A."/>
            <person name="Kohler A."/>
            <person name="Murat C."/>
            <person name="Tang N."/>
            <person name="Roy S."/>
            <person name="Loubradou J."/>
            <person name="Henrissat B."/>
            <person name="Grigoriev I.V."/>
            <person name="Corradi N."/>
            <person name="Roux C."/>
            <person name="Martin F.M."/>
        </authorList>
    </citation>
    <scope>NUCLEOTIDE SEQUENCE [LARGE SCALE GENOMIC DNA]</scope>
    <source>
        <strain evidence="8 9">DAOM 194757</strain>
    </source>
</reference>
<sequence length="71" mass="7944">DIMMPNMNGYELLSALRSNAKTRLIPVILLTAKAGEDFLIEGLDRGADDYLIKPFSSHELIARIRVNIELS</sequence>
<dbReference type="InterPro" id="IPR039420">
    <property type="entry name" value="WalR-like"/>
</dbReference>
<dbReference type="Gene3D" id="3.40.50.2300">
    <property type="match status" value="1"/>
</dbReference>
<evidence type="ECO:0000256" key="3">
    <source>
        <dbReference type="ARBA" id="ARBA00023015"/>
    </source>
</evidence>
<dbReference type="OrthoDB" id="5378913at2759"/>
<proteinExistence type="predicted"/>
<dbReference type="GO" id="GO:0032993">
    <property type="term" value="C:protein-DNA complex"/>
    <property type="evidence" value="ECO:0007669"/>
    <property type="project" value="TreeGrafter"/>
</dbReference>
<evidence type="ECO:0000259" key="7">
    <source>
        <dbReference type="PROSITE" id="PS50110"/>
    </source>
</evidence>
<evidence type="ECO:0000313" key="8">
    <source>
        <dbReference type="EMBL" id="RIB29687.1"/>
    </source>
</evidence>
<dbReference type="PANTHER" id="PTHR48111">
    <property type="entry name" value="REGULATOR OF RPOS"/>
    <property type="match status" value="1"/>
</dbReference>
<keyword evidence="5" id="KW-0804">Transcription</keyword>
<evidence type="ECO:0000256" key="2">
    <source>
        <dbReference type="ARBA" id="ARBA00023012"/>
    </source>
</evidence>